<evidence type="ECO:0000313" key="7">
    <source>
        <dbReference type="EMBL" id="KAL1626417.1"/>
    </source>
</evidence>
<dbReference type="PANTHER" id="PTHR47356">
    <property type="entry name" value="FAD-DEPENDENT MONOOXYGENASE ASQG-RELATED"/>
    <property type="match status" value="1"/>
</dbReference>
<evidence type="ECO:0000259" key="6">
    <source>
        <dbReference type="Pfam" id="PF01494"/>
    </source>
</evidence>
<gene>
    <name evidence="7" type="ORF">SLS56_006821</name>
</gene>
<dbReference type="EMBL" id="JAJVDC020000082">
    <property type="protein sequence ID" value="KAL1626417.1"/>
    <property type="molecule type" value="Genomic_DNA"/>
</dbReference>
<evidence type="ECO:0000256" key="5">
    <source>
        <dbReference type="SAM" id="Phobius"/>
    </source>
</evidence>
<keyword evidence="5" id="KW-0472">Membrane</keyword>
<keyword evidence="3" id="KW-0274">FAD</keyword>
<feature type="transmembrane region" description="Helical" evidence="5">
    <location>
        <begin position="668"/>
        <end position="691"/>
    </location>
</feature>
<dbReference type="SUPFAM" id="SSF51905">
    <property type="entry name" value="FAD/NAD(P)-binding domain"/>
    <property type="match status" value="1"/>
</dbReference>
<proteinExistence type="inferred from homology"/>
<keyword evidence="5" id="KW-0812">Transmembrane</keyword>
<protein>
    <recommendedName>
        <fullName evidence="6">FAD-binding domain-containing protein</fullName>
    </recommendedName>
</protein>
<dbReference type="Pfam" id="PF01494">
    <property type="entry name" value="FAD_binding_3"/>
    <property type="match status" value="1"/>
</dbReference>
<dbReference type="Gene3D" id="3.50.50.60">
    <property type="entry name" value="FAD/NAD(P)-binding domain"/>
    <property type="match status" value="1"/>
</dbReference>
<accession>A0ABR3SPM8</accession>
<evidence type="ECO:0000256" key="1">
    <source>
        <dbReference type="ARBA" id="ARBA00007992"/>
    </source>
</evidence>
<keyword evidence="4" id="KW-0560">Oxidoreductase</keyword>
<feature type="transmembrane region" description="Helical" evidence="5">
    <location>
        <begin position="750"/>
        <end position="777"/>
    </location>
</feature>
<feature type="domain" description="FAD-binding" evidence="6">
    <location>
        <begin position="7"/>
        <end position="340"/>
    </location>
</feature>
<name>A0ABR3SPM8_9PEZI</name>
<keyword evidence="8" id="KW-1185">Reference proteome</keyword>
<organism evidence="7 8">
    <name type="scientific">Neofusicoccum ribis</name>
    <dbReference type="NCBI Taxonomy" id="45134"/>
    <lineage>
        <taxon>Eukaryota</taxon>
        <taxon>Fungi</taxon>
        <taxon>Dikarya</taxon>
        <taxon>Ascomycota</taxon>
        <taxon>Pezizomycotina</taxon>
        <taxon>Dothideomycetes</taxon>
        <taxon>Dothideomycetes incertae sedis</taxon>
        <taxon>Botryosphaeriales</taxon>
        <taxon>Botryosphaeriaceae</taxon>
        <taxon>Neofusicoccum</taxon>
    </lineage>
</organism>
<dbReference type="PANTHER" id="PTHR47356:SF2">
    <property type="entry name" value="FAD-BINDING DOMAIN-CONTAINING PROTEIN-RELATED"/>
    <property type="match status" value="1"/>
</dbReference>
<feature type="transmembrane region" description="Helical" evidence="5">
    <location>
        <begin position="623"/>
        <end position="647"/>
    </location>
</feature>
<evidence type="ECO:0000256" key="4">
    <source>
        <dbReference type="ARBA" id="ARBA00023002"/>
    </source>
</evidence>
<dbReference type="Proteomes" id="UP001521116">
    <property type="component" value="Unassembled WGS sequence"/>
</dbReference>
<dbReference type="InterPro" id="IPR002938">
    <property type="entry name" value="FAD-bd"/>
</dbReference>
<evidence type="ECO:0000256" key="3">
    <source>
        <dbReference type="ARBA" id="ARBA00022827"/>
    </source>
</evidence>
<dbReference type="PRINTS" id="PR00420">
    <property type="entry name" value="RNGMNOXGNASE"/>
</dbReference>
<keyword evidence="2" id="KW-0285">Flavoprotein</keyword>
<dbReference type="InterPro" id="IPR036188">
    <property type="entry name" value="FAD/NAD-bd_sf"/>
</dbReference>
<feature type="transmembrane region" description="Helical" evidence="5">
    <location>
        <begin position="551"/>
        <end position="568"/>
    </location>
</feature>
<comment type="caution">
    <text evidence="7">The sequence shown here is derived from an EMBL/GenBank/DDBJ whole genome shotgun (WGS) entry which is preliminary data.</text>
</comment>
<reference evidence="7 8" key="1">
    <citation type="submission" date="2024-02" db="EMBL/GenBank/DDBJ databases">
        <title>De novo assembly and annotation of 12 fungi associated with fruit tree decline syndrome in Ontario, Canada.</title>
        <authorList>
            <person name="Sulman M."/>
            <person name="Ellouze W."/>
            <person name="Ilyukhin E."/>
        </authorList>
    </citation>
    <scope>NUCLEOTIDE SEQUENCE [LARGE SCALE GENOMIC DNA]</scope>
    <source>
        <strain evidence="7 8">M1-105</strain>
    </source>
</reference>
<feature type="transmembrane region" description="Helical" evidence="5">
    <location>
        <begin position="589"/>
        <end position="611"/>
    </location>
</feature>
<evidence type="ECO:0000313" key="8">
    <source>
        <dbReference type="Proteomes" id="UP001521116"/>
    </source>
</evidence>
<sequence length="787" mass="85359">MSSNSFRILIAGGSIAGLTLANILERLGIDYLVLEGHSKIAPDLGASIGFFPNGLRILDQLGCYDAIRALIDKPIKYGNMRGPDGAILSSQAGLTDHMNKRHGYPVIFVHRQMIVQKLYENLKDKSKVLVNKKVVEVGQTGSTVTVQTADGSSYKGDMLVGADGVHSKVRSEMWRLAHELQPGYFPSSEKTVSSYKCIFGISNETKGIAPLTFNYTMKENHSYLTMTGPSLYWFLFVRLEEQHDSLDLPRYTKDDEVKLAKTYWEDKVTEETTFGDIYTNRTASVLTILPEYVLTKWHFGRIITIGDSAHKFNPISGQGGNSAIESVAALANALFKAMKSHPDGLSDSIVTQVFQETQALRAPRVSKLVKGAHDMQSLQALETPLLKFVALNVAPRTNPETAINIWSDAIVPAVSLDMLDVPKKPRFVLYDDEMPVKPLAHGNLPKLSVAAVLMALFAVACKTMQLEFPEEMTYNGKELRTTYTGLDGIDSLLSALVSAFSIPIAGPDPAQRVQCAYFLSMLAPPLVIWTVEAYRRGNNQLLTSWPTAWAALYQLLGIGKIAPLYYLASLHATGSTAFTRPPGRAVPAAVAAAVLPATCLAYAVPTALMFLPHDGDRAAQAAIALWQPAPLAVGLATYLAGGAAHAVRRRRSAPVSECYRNGDLPHLARAYFFVAVAAALVHVGTLLYVLARPSLGFARVFVPVGGGAGLVEAMAGFLKYDMLVFFAAVLVWCLYSVYDLRRVGYVTTGAAVGAAALVLGGQVVLGPGASYAGLWYWREFVISGVSR</sequence>
<dbReference type="InterPro" id="IPR050562">
    <property type="entry name" value="FAD_mOase_fung"/>
</dbReference>
<keyword evidence="5" id="KW-1133">Transmembrane helix</keyword>
<feature type="transmembrane region" description="Helical" evidence="5">
    <location>
        <begin position="722"/>
        <end position="738"/>
    </location>
</feature>
<evidence type="ECO:0000256" key="2">
    <source>
        <dbReference type="ARBA" id="ARBA00022630"/>
    </source>
</evidence>
<comment type="similarity">
    <text evidence="1">Belongs to the paxM FAD-dependent monooxygenase family.</text>
</comment>